<evidence type="ECO:0000259" key="2">
    <source>
        <dbReference type="Pfam" id="PF01926"/>
    </source>
</evidence>
<feature type="coiled-coil region" evidence="1">
    <location>
        <begin position="186"/>
        <end position="213"/>
    </location>
</feature>
<dbReference type="Pfam" id="PF01926">
    <property type="entry name" value="MMR_HSR1"/>
    <property type="match status" value="1"/>
</dbReference>
<dbReference type="GO" id="GO:0005525">
    <property type="term" value="F:GTP binding"/>
    <property type="evidence" value="ECO:0007669"/>
    <property type="project" value="InterPro"/>
</dbReference>
<reference evidence="4 5" key="1">
    <citation type="submission" date="2018-04" db="EMBL/GenBank/DDBJ databases">
        <title>Complete genome sequences of Helicobacter pylori.</title>
        <authorList>
            <person name="Palau M."/>
            <person name="Minana-Galbis D."/>
        </authorList>
    </citation>
    <scope>NUCLEOTIDE SEQUENCE [LARGE SCALE GENOMIC DNA]</scope>
    <source>
        <strain evidence="4 5">B712A</strain>
    </source>
</reference>
<evidence type="ECO:0000259" key="3">
    <source>
        <dbReference type="Pfam" id="PF18709"/>
    </source>
</evidence>
<dbReference type="InterPro" id="IPR040576">
    <property type="entry name" value="DLP_helical"/>
</dbReference>
<dbReference type="AlphaFoldDB" id="A0A496H4P1"/>
<evidence type="ECO:0000313" key="4">
    <source>
        <dbReference type="EMBL" id="RKV30955.1"/>
    </source>
</evidence>
<evidence type="ECO:0000256" key="1">
    <source>
        <dbReference type="SAM" id="Coils"/>
    </source>
</evidence>
<evidence type="ECO:0000313" key="5">
    <source>
        <dbReference type="Proteomes" id="UP000267086"/>
    </source>
</evidence>
<feature type="coiled-coil region" evidence="1">
    <location>
        <begin position="292"/>
        <end position="336"/>
    </location>
</feature>
<comment type="caution">
    <text evidence="4">The sequence shown here is derived from an EMBL/GenBank/DDBJ whole genome shotgun (WGS) entry which is preliminary data.</text>
</comment>
<dbReference type="EMBL" id="QEGO01000010">
    <property type="protein sequence ID" value="RKV30955.1"/>
    <property type="molecule type" value="Genomic_DNA"/>
</dbReference>
<name>A0A496H4P1_HELPX</name>
<dbReference type="Pfam" id="PF18709">
    <property type="entry name" value="DLP_helical"/>
    <property type="match status" value="1"/>
</dbReference>
<feature type="domain" description="G" evidence="2">
    <location>
        <begin position="58"/>
        <end position="161"/>
    </location>
</feature>
<dbReference type="InterPro" id="IPR027417">
    <property type="entry name" value="P-loop_NTPase"/>
</dbReference>
<dbReference type="RefSeq" id="WP_120848672.1">
    <property type="nucleotide sequence ID" value="NZ_QEGO01000010.1"/>
</dbReference>
<sequence length="573" mass="65710">MKNETLEQFKANQKRNQEILEKLLDFVHTGEKYGIKVEESLKDKIRNAMENVVGQKLKVALVGGFSCGKTSIAAAWIDRLDESMKIDHQESSDAVKIYDIDDEMELVDTPGLFGFKEKITDSGEIECYKDITKKYISEAHLILYALNPSNPIKESHKDDLNWLFRTLNLLSRTIFVISRFDEEADIEDEEDYNKRFKIKKENVQNRLNDLISLSEEEKEGLIIVAVAANPYDLGVEHWLKHKEEFQKLSHIKTLQDATQQKIKENGGKLTIIEEAKKSVIQDVIHRQMPPAKQALQDINREMEYLNKTLEKRRKDIQDLNSEISQARIHLKEFITRYFIDLILQVSGTSLETFNDFVIREIGDKGINIDTRVQNEFERQTQGIFNEMAKIETGFNADMSLFEKHAGAFGKIGIDLLKQSGFINATNIKLARDTIVAAGKFVGIDLALKFKPWGAVNLAGSINKGLPLIGLAFEVWDSWKESQKIEKLEKAKEEMKSNFDGQKQEILDLINDETRFKQACFPMALELEKYIQACEESVKKTQECAQGLEKWIQTGEDFIKGEDIIDVEPERGMN</sequence>
<feature type="domain" description="Dynamin-like helical" evidence="3">
    <location>
        <begin position="213"/>
        <end position="545"/>
    </location>
</feature>
<dbReference type="Proteomes" id="UP000267086">
    <property type="component" value="Unassembled WGS sequence"/>
</dbReference>
<dbReference type="SUPFAM" id="SSF52540">
    <property type="entry name" value="P-loop containing nucleoside triphosphate hydrolases"/>
    <property type="match status" value="1"/>
</dbReference>
<gene>
    <name evidence="4" type="ORF">DD751_04340</name>
</gene>
<dbReference type="InterPro" id="IPR006073">
    <property type="entry name" value="GTP-bd"/>
</dbReference>
<dbReference type="Gene3D" id="3.40.50.300">
    <property type="entry name" value="P-loop containing nucleotide triphosphate hydrolases"/>
    <property type="match status" value="1"/>
</dbReference>
<protein>
    <submittedName>
        <fullName evidence="4">Labile enterotoxin output A</fullName>
    </submittedName>
</protein>
<keyword evidence="1" id="KW-0175">Coiled coil</keyword>
<proteinExistence type="predicted"/>
<organism evidence="4 5">
    <name type="scientific">Helicobacter pylori</name>
    <name type="common">Campylobacter pylori</name>
    <dbReference type="NCBI Taxonomy" id="210"/>
    <lineage>
        <taxon>Bacteria</taxon>
        <taxon>Pseudomonadati</taxon>
        <taxon>Campylobacterota</taxon>
        <taxon>Epsilonproteobacteria</taxon>
        <taxon>Campylobacterales</taxon>
        <taxon>Helicobacteraceae</taxon>
        <taxon>Helicobacter</taxon>
    </lineage>
</organism>
<dbReference type="InterPro" id="IPR049678">
    <property type="entry name" value="LeoA-like"/>
</dbReference>
<accession>A0A496H4P1</accession>
<dbReference type="NCBIfam" id="NF041922">
    <property type="entry name" value="DLP_LeoA_gen"/>
    <property type="match status" value="1"/>
</dbReference>